<feature type="region of interest" description="Disordered" evidence="1">
    <location>
        <begin position="1"/>
        <end position="46"/>
    </location>
</feature>
<dbReference type="AlphaFoldDB" id="A0AAJ0I4U2"/>
<name>A0AAJ0I4U2_9PEZI</name>
<reference evidence="2 3" key="1">
    <citation type="journal article" date="2023" name="Mol. Phylogenet. Evol.">
        <title>Genome-scale phylogeny and comparative genomics of the fungal order Sordariales.</title>
        <authorList>
            <person name="Hensen N."/>
            <person name="Bonometti L."/>
            <person name="Westerberg I."/>
            <person name="Brannstrom I.O."/>
            <person name="Guillou S."/>
            <person name="Cros-Aarteil S."/>
            <person name="Calhoun S."/>
            <person name="Haridas S."/>
            <person name="Kuo A."/>
            <person name="Mondo S."/>
            <person name="Pangilinan J."/>
            <person name="Riley R."/>
            <person name="LaButti K."/>
            <person name="Andreopoulos B."/>
            <person name="Lipzen A."/>
            <person name="Chen C."/>
            <person name="Yan M."/>
            <person name="Daum C."/>
            <person name="Ng V."/>
            <person name="Clum A."/>
            <person name="Steindorff A."/>
            <person name="Ohm R.A."/>
            <person name="Martin F."/>
            <person name="Silar P."/>
            <person name="Natvig D.O."/>
            <person name="Lalanne C."/>
            <person name="Gautier V."/>
            <person name="Ament-Velasquez S.L."/>
            <person name="Kruys A."/>
            <person name="Hutchinson M.I."/>
            <person name="Powell A.J."/>
            <person name="Barry K."/>
            <person name="Miller A.N."/>
            <person name="Grigoriev I.V."/>
            <person name="Debuchy R."/>
            <person name="Gladieux P."/>
            <person name="Hiltunen Thoren M."/>
            <person name="Johannesson H."/>
        </authorList>
    </citation>
    <scope>NUCLEOTIDE SEQUENCE [LARGE SCALE GENOMIC DNA]</scope>
    <source>
        <strain evidence="2 3">FGSC 10403</strain>
    </source>
</reference>
<dbReference type="Proteomes" id="UP001285908">
    <property type="component" value="Unassembled WGS sequence"/>
</dbReference>
<evidence type="ECO:0000313" key="2">
    <source>
        <dbReference type="EMBL" id="KAK3490292.1"/>
    </source>
</evidence>
<evidence type="ECO:0000256" key="1">
    <source>
        <dbReference type="SAM" id="MobiDB-lite"/>
    </source>
</evidence>
<gene>
    <name evidence="2" type="ORF">B0T23DRAFT_158251</name>
</gene>
<protein>
    <submittedName>
        <fullName evidence="2">Uncharacterized protein</fullName>
    </submittedName>
</protein>
<feature type="compositionally biased region" description="Basic residues" evidence="1">
    <location>
        <begin position="12"/>
        <end position="22"/>
    </location>
</feature>
<evidence type="ECO:0000313" key="3">
    <source>
        <dbReference type="Proteomes" id="UP001285908"/>
    </source>
</evidence>
<organism evidence="2 3">
    <name type="scientific">Neurospora hispaniola</name>
    <dbReference type="NCBI Taxonomy" id="588809"/>
    <lineage>
        <taxon>Eukaryota</taxon>
        <taxon>Fungi</taxon>
        <taxon>Dikarya</taxon>
        <taxon>Ascomycota</taxon>
        <taxon>Pezizomycotina</taxon>
        <taxon>Sordariomycetes</taxon>
        <taxon>Sordariomycetidae</taxon>
        <taxon>Sordariales</taxon>
        <taxon>Sordariaceae</taxon>
        <taxon>Neurospora</taxon>
    </lineage>
</organism>
<dbReference type="GeneID" id="87870291"/>
<comment type="caution">
    <text evidence="2">The sequence shown here is derived from an EMBL/GenBank/DDBJ whole genome shotgun (WGS) entry which is preliminary data.</text>
</comment>
<dbReference type="RefSeq" id="XP_062691475.1">
    <property type="nucleotide sequence ID" value="XM_062832669.1"/>
</dbReference>
<keyword evidence="3" id="KW-1185">Reference proteome</keyword>
<dbReference type="EMBL" id="JAULSX010000005">
    <property type="protein sequence ID" value="KAK3490292.1"/>
    <property type="molecule type" value="Genomic_DNA"/>
</dbReference>
<sequence>MPSHPGQGFPGRWRKKKKRRRKGNDDELTRLDTNTNNMPCHPSDHCQMASVVTDNRQQTETRTQRDETKRNLQRIMEPANACSKGQPRLFSTWSWSKWSMVQSLWSSQVLLAGLPRLTAAAASLKTLPTIRQCPRDSKTP</sequence>
<proteinExistence type="predicted"/>
<accession>A0AAJ0I4U2</accession>